<dbReference type="AlphaFoldDB" id="F4L7I4"/>
<feature type="domain" description="Secretion system C-terminal sorting" evidence="2">
    <location>
        <begin position="757"/>
        <end position="829"/>
    </location>
</feature>
<dbReference type="EMBL" id="CP002691">
    <property type="protein sequence ID" value="AEE54164.1"/>
    <property type="molecule type" value="Genomic_DNA"/>
</dbReference>
<dbReference type="Gene3D" id="2.60.40.680">
    <property type="match status" value="1"/>
</dbReference>
<evidence type="ECO:0000259" key="2">
    <source>
        <dbReference type="Pfam" id="PF18962"/>
    </source>
</evidence>
<dbReference type="NCBIfam" id="TIGR04183">
    <property type="entry name" value="Por_Secre_tail"/>
    <property type="match status" value="1"/>
</dbReference>
<accession>F4L7I4</accession>
<dbReference type="eggNOG" id="COG3210">
    <property type="taxonomic scope" value="Bacteria"/>
</dbReference>
<dbReference type="SUPFAM" id="SSF49384">
    <property type="entry name" value="Carbohydrate-binding domain"/>
    <property type="match status" value="1"/>
</dbReference>
<proteinExistence type="predicted"/>
<evidence type="ECO:0000256" key="1">
    <source>
        <dbReference type="SAM" id="SignalP"/>
    </source>
</evidence>
<dbReference type="Proteomes" id="UP000008461">
    <property type="component" value="Chromosome"/>
</dbReference>
<feature type="signal peptide" evidence="1">
    <location>
        <begin position="1"/>
        <end position="21"/>
    </location>
</feature>
<organism evidence="3 4">
    <name type="scientific">Haliscomenobacter hydrossis (strain ATCC 27775 / DSM 1100 / LMG 10767 / O)</name>
    <dbReference type="NCBI Taxonomy" id="760192"/>
    <lineage>
        <taxon>Bacteria</taxon>
        <taxon>Pseudomonadati</taxon>
        <taxon>Bacteroidota</taxon>
        <taxon>Saprospiria</taxon>
        <taxon>Saprospirales</taxon>
        <taxon>Haliscomenobacteraceae</taxon>
        <taxon>Haliscomenobacter</taxon>
    </lineage>
</organism>
<dbReference type="Pfam" id="PF18962">
    <property type="entry name" value="Por_Secre_tail"/>
    <property type="match status" value="1"/>
</dbReference>
<reference key="2">
    <citation type="submission" date="2011-04" db="EMBL/GenBank/DDBJ databases">
        <title>Complete sequence of chromosome of Haliscomenobacter hydrossis DSM 1100.</title>
        <authorList>
            <consortium name="US DOE Joint Genome Institute (JGI-PGF)"/>
            <person name="Lucas S."/>
            <person name="Han J."/>
            <person name="Lapidus A."/>
            <person name="Bruce D."/>
            <person name="Goodwin L."/>
            <person name="Pitluck S."/>
            <person name="Peters L."/>
            <person name="Kyrpides N."/>
            <person name="Mavromatis K."/>
            <person name="Ivanova N."/>
            <person name="Ovchinnikova G."/>
            <person name="Pagani I."/>
            <person name="Daligault H."/>
            <person name="Detter J.C."/>
            <person name="Han C."/>
            <person name="Land M."/>
            <person name="Hauser L."/>
            <person name="Markowitz V."/>
            <person name="Cheng J.-F."/>
            <person name="Hugenholtz P."/>
            <person name="Woyke T."/>
            <person name="Wu D."/>
            <person name="Verbarg S."/>
            <person name="Frueling A."/>
            <person name="Brambilla E."/>
            <person name="Klenk H.-P."/>
            <person name="Eisen J.A."/>
        </authorList>
    </citation>
    <scope>NUCLEOTIDE SEQUENCE</scope>
    <source>
        <strain>DSM 1100</strain>
    </source>
</reference>
<reference evidence="3 4" key="1">
    <citation type="journal article" date="2011" name="Stand. Genomic Sci.">
        <title>Complete genome sequence of Haliscomenobacter hydrossis type strain (O).</title>
        <authorList>
            <consortium name="US DOE Joint Genome Institute (JGI-PGF)"/>
            <person name="Daligault H."/>
            <person name="Lapidus A."/>
            <person name="Zeytun A."/>
            <person name="Nolan M."/>
            <person name="Lucas S."/>
            <person name="Del Rio T.G."/>
            <person name="Tice H."/>
            <person name="Cheng J.F."/>
            <person name="Tapia R."/>
            <person name="Han C."/>
            <person name="Goodwin L."/>
            <person name="Pitluck S."/>
            <person name="Liolios K."/>
            <person name="Pagani I."/>
            <person name="Ivanova N."/>
            <person name="Huntemann M."/>
            <person name="Mavromatis K."/>
            <person name="Mikhailova N."/>
            <person name="Pati A."/>
            <person name="Chen A."/>
            <person name="Palaniappan K."/>
            <person name="Land M."/>
            <person name="Hauser L."/>
            <person name="Brambilla E.M."/>
            <person name="Rohde M."/>
            <person name="Verbarg S."/>
            <person name="Goker M."/>
            <person name="Bristow J."/>
            <person name="Eisen J.A."/>
            <person name="Markowitz V."/>
            <person name="Hugenholtz P."/>
            <person name="Kyrpides N.C."/>
            <person name="Klenk H.P."/>
            <person name="Woyke T."/>
        </authorList>
    </citation>
    <scope>NUCLEOTIDE SEQUENCE [LARGE SCALE GENOMIC DNA]</scope>
    <source>
        <strain evidence="4">ATCC 27775 / DSM 1100 / LMG 10767 / O</strain>
    </source>
</reference>
<dbReference type="InterPro" id="IPR008965">
    <property type="entry name" value="CBM2/CBM3_carb-bd_dom_sf"/>
</dbReference>
<dbReference type="InterPro" id="IPR026444">
    <property type="entry name" value="Secre_tail"/>
</dbReference>
<dbReference type="GO" id="GO:0030246">
    <property type="term" value="F:carbohydrate binding"/>
    <property type="evidence" value="ECO:0007669"/>
    <property type="project" value="InterPro"/>
</dbReference>
<evidence type="ECO:0000313" key="3">
    <source>
        <dbReference type="EMBL" id="AEE54164.1"/>
    </source>
</evidence>
<dbReference type="KEGG" id="hhy:Halhy_6345"/>
<feature type="chain" id="PRO_5003310770" description="Secretion system C-terminal sorting domain-containing protein" evidence="1">
    <location>
        <begin position="22"/>
        <end position="832"/>
    </location>
</feature>
<protein>
    <recommendedName>
        <fullName evidence="2">Secretion system C-terminal sorting domain-containing protein</fullName>
    </recommendedName>
</protein>
<sequence>MSTRLMFKACLWLLVSLFALGKLRAQNDCNCKAWPTLQIEAKCRYILRKDQLDLKNCPDSYIVVHDNNAKNLDTIDAPGLFDYSLYSKDGKLICIGKVSAEGAYGPQLDSVNFQLDTLPFMDVNLIDNQTIGRPGTEASPPFGQLRFTSDGKIVDGDFKLDKTPNLGLAYFSMGCHATTPCGILVDVGTDLIFPTCQEALQKNLYVTIRRTWFSQACQFNPRAFTSQYIAIRRPKIQDFHWNIPIVKNREATFYYGQCTLDPGLIPTNELFPVIGKDNIKMNAGVPGLNLSYAVNDQIDTVCNKTGLKISRTYLIYDECKDKVVDTFKINFIPGQATQIWITSSSDAIIIDLPREPCKIPVSNQIDSILKFLRLKINVSCPFNYMDWKIEYLPESKSNPPLYNSTFTSPQAVSVVDGKFAIYAGSYRISFIAIDSCQNLYTKTFDFSAREPGTLDVVCQAPFEVRLTNNPFYGKYFKGENLYGRAERHPCAIYRYVRRVVSPECLPNHLANLDYDIDRDGNVLEHFEYIRTGPFAGQYYTPWGYYLEAFGCDYGKSVHYESWVVTGTGKGGLCSSYFNVTDQNSAPQARIEVAQTVTKLGKSTCVPVKVSGFTSMVGVQFAVKFDQNILKLDSVRVPNDFSRRILFGYPGAGLNPKDRLALSWVYDGTNAVTLPSASTFMELCFSPLSVGTSKVWVDTLSAIELVNKNEAIFTARTQPGEVSVVLKPEFNIPTNQIDAPPPLNAATIGNRIIPPIRVFPNPSTDKINIALTDQFLPEGKLILKDLQGRILKQQLITTHLTQMNVSDVSPGIVLLEFYSQNQVWTERIVVLKP</sequence>
<gene>
    <name evidence="3" type="ordered locus">Halhy_6345</name>
</gene>
<keyword evidence="1" id="KW-0732">Signal</keyword>
<keyword evidence="4" id="KW-1185">Reference proteome</keyword>
<dbReference type="HOGENOM" id="CLU_340906_0_0_10"/>
<dbReference type="OrthoDB" id="1352409at2"/>
<name>F4L7I4_HALH1</name>
<dbReference type="RefSeq" id="WP_013768685.1">
    <property type="nucleotide sequence ID" value="NC_015510.1"/>
</dbReference>
<evidence type="ECO:0000313" key="4">
    <source>
        <dbReference type="Proteomes" id="UP000008461"/>
    </source>
</evidence>